<comment type="caution">
    <text evidence="2">The sequence shown here is derived from an EMBL/GenBank/DDBJ whole genome shotgun (WGS) entry which is preliminary data.</text>
</comment>
<sequence>MVGLQIGMGWTSVGKLEQQWHRMEWLVAVVVVVAVGSCTCNLCIEWQRQLEQRFGNLGIVGIVGSHCNRWQLELELVE</sequence>
<name>A0A9P8PKW1_WICPI</name>
<accession>A0A9P8PKW1</accession>
<dbReference type="Proteomes" id="UP000774326">
    <property type="component" value="Unassembled WGS sequence"/>
</dbReference>
<keyword evidence="1" id="KW-0812">Transmembrane</keyword>
<organism evidence="2 3">
    <name type="scientific">Wickerhamomyces pijperi</name>
    <name type="common">Yeast</name>
    <name type="synonym">Pichia pijperi</name>
    <dbReference type="NCBI Taxonomy" id="599730"/>
    <lineage>
        <taxon>Eukaryota</taxon>
        <taxon>Fungi</taxon>
        <taxon>Dikarya</taxon>
        <taxon>Ascomycota</taxon>
        <taxon>Saccharomycotina</taxon>
        <taxon>Saccharomycetes</taxon>
        <taxon>Phaffomycetales</taxon>
        <taxon>Wickerhamomycetaceae</taxon>
        <taxon>Wickerhamomyces</taxon>
    </lineage>
</organism>
<keyword evidence="1" id="KW-1133">Transmembrane helix</keyword>
<reference evidence="2" key="2">
    <citation type="submission" date="2021-01" db="EMBL/GenBank/DDBJ databases">
        <authorList>
            <person name="Schikora-Tamarit M.A."/>
        </authorList>
    </citation>
    <scope>NUCLEOTIDE SEQUENCE</scope>
    <source>
        <strain evidence="2">CBS2887</strain>
    </source>
</reference>
<feature type="transmembrane region" description="Helical" evidence="1">
    <location>
        <begin position="25"/>
        <end position="44"/>
    </location>
</feature>
<evidence type="ECO:0000313" key="2">
    <source>
        <dbReference type="EMBL" id="KAH3673410.1"/>
    </source>
</evidence>
<proteinExistence type="predicted"/>
<protein>
    <submittedName>
        <fullName evidence="2">Uncharacterized protein</fullName>
    </submittedName>
</protein>
<reference evidence="2" key="1">
    <citation type="journal article" date="2021" name="Open Biol.">
        <title>Shared evolutionary footprints suggest mitochondrial oxidative damage underlies multiple complex I losses in fungi.</title>
        <authorList>
            <person name="Schikora-Tamarit M.A."/>
            <person name="Marcet-Houben M."/>
            <person name="Nosek J."/>
            <person name="Gabaldon T."/>
        </authorList>
    </citation>
    <scope>NUCLEOTIDE SEQUENCE</scope>
    <source>
        <strain evidence="2">CBS2887</strain>
    </source>
</reference>
<dbReference type="AlphaFoldDB" id="A0A9P8PKW1"/>
<keyword evidence="1" id="KW-0472">Membrane</keyword>
<keyword evidence="3" id="KW-1185">Reference proteome</keyword>
<gene>
    <name evidence="2" type="ORF">WICPIJ_009798</name>
</gene>
<evidence type="ECO:0000313" key="3">
    <source>
        <dbReference type="Proteomes" id="UP000774326"/>
    </source>
</evidence>
<evidence type="ECO:0000256" key="1">
    <source>
        <dbReference type="SAM" id="Phobius"/>
    </source>
</evidence>
<dbReference type="EMBL" id="JAEUBG010005651">
    <property type="protein sequence ID" value="KAH3673410.1"/>
    <property type="molecule type" value="Genomic_DNA"/>
</dbReference>